<dbReference type="AlphaFoldDB" id="A0A0T9UEW8"/>
<evidence type="ECO:0000256" key="7">
    <source>
        <dbReference type="ARBA" id="ARBA00022475"/>
    </source>
</evidence>
<keyword evidence="10 18" id="KW-0349">Heme</keyword>
<dbReference type="InterPro" id="IPR034804">
    <property type="entry name" value="SQR/QFR_C/D"/>
</dbReference>
<comment type="subunit">
    <text evidence="17">Part of an enzyme complex containing four subunits: a flavoprotein, an iron-sulfur protein, plus two membrane-anchoring proteins, SdhC and SdhD. The complex can form homotrimers.</text>
</comment>
<gene>
    <name evidence="20" type="primary">sdhC</name>
    <name evidence="20" type="ORF">ERS008460_02650</name>
</gene>
<keyword evidence="9" id="KW-0816">Tricarboxylic acid cycle</keyword>
<evidence type="ECO:0000256" key="18">
    <source>
        <dbReference type="PIRSR" id="PIRSR000178-1"/>
    </source>
</evidence>
<evidence type="ECO:0000313" key="20">
    <source>
        <dbReference type="EMBL" id="CNL36623.1"/>
    </source>
</evidence>
<dbReference type="FunFam" id="1.20.1300.10:FF:000005">
    <property type="entry name" value="Succinate dehydrogenase cytochrome b556 subunit"/>
    <property type="match status" value="1"/>
</dbReference>
<keyword evidence="16 19" id="KW-0472">Membrane</keyword>
<evidence type="ECO:0000256" key="8">
    <source>
        <dbReference type="ARBA" id="ARBA00022519"/>
    </source>
</evidence>
<comment type="subcellular location">
    <subcellularLocation>
        <location evidence="2">Cell inner membrane</location>
        <topology evidence="2">Multi-pass membrane protein</topology>
    </subcellularLocation>
</comment>
<dbReference type="InterPro" id="IPR000701">
    <property type="entry name" value="SuccDH_FuR_B_TM-su"/>
</dbReference>
<keyword evidence="6" id="KW-0813">Transport</keyword>
<evidence type="ECO:0000256" key="16">
    <source>
        <dbReference type="ARBA" id="ARBA00023136"/>
    </source>
</evidence>
<evidence type="ECO:0000313" key="21">
    <source>
        <dbReference type="Proteomes" id="UP000040088"/>
    </source>
</evidence>
<dbReference type="PROSITE" id="PS01000">
    <property type="entry name" value="SDH_CYT_1"/>
    <property type="match status" value="1"/>
</dbReference>
<name>A0A0T9UEW8_YERAE</name>
<comment type="similarity">
    <text evidence="4">Belongs to the cytochrome b560 family.</text>
</comment>
<dbReference type="GO" id="GO:0046872">
    <property type="term" value="F:metal ion binding"/>
    <property type="evidence" value="ECO:0007669"/>
    <property type="project" value="UniProtKB-KW"/>
</dbReference>
<keyword evidence="11 19" id="KW-0812">Transmembrane</keyword>
<organism evidence="20 21">
    <name type="scientific">Yersinia aleksiciae</name>
    <dbReference type="NCBI Taxonomy" id="263819"/>
    <lineage>
        <taxon>Bacteria</taxon>
        <taxon>Pseudomonadati</taxon>
        <taxon>Pseudomonadota</taxon>
        <taxon>Gammaproteobacteria</taxon>
        <taxon>Enterobacterales</taxon>
        <taxon>Yersiniaceae</taxon>
        <taxon>Yersinia</taxon>
    </lineage>
</organism>
<evidence type="ECO:0000256" key="2">
    <source>
        <dbReference type="ARBA" id="ARBA00004429"/>
    </source>
</evidence>
<evidence type="ECO:0000256" key="6">
    <source>
        <dbReference type="ARBA" id="ARBA00022448"/>
    </source>
</evidence>
<dbReference type="GO" id="GO:0006099">
    <property type="term" value="P:tricarboxylic acid cycle"/>
    <property type="evidence" value="ECO:0007669"/>
    <property type="project" value="UniProtKB-KW"/>
</dbReference>
<dbReference type="PANTHER" id="PTHR10978">
    <property type="entry name" value="SUCCINATE DEHYDROGENASE CYTOCHROME B560 SUBUNIT"/>
    <property type="match status" value="1"/>
</dbReference>
<evidence type="ECO:0000256" key="1">
    <source>
        <dbReference type="ARBA" id="ARBA00004050"/>
    </source>
</evidence>
<evidence type="ECO:0000256" key="10">
    <source>
        <dbReference type="ARBA" id="ARBA00022617"/>
    </source>
</evidence>
<feature type="transmembrane region" description="Helical" evidence="19">
    <location>
        <begin position="75"/>
        <end position="96"/>
    </location>
</feature>
<dbReference type="CDD" id="cd03499">
    <property type="entry name" value="SQR_TypeC_SdhC"/>
    <property type="match status" value="1"/>
</dbReference>
<keyword evidence="12 18" id="KW-0479">Metal-binding</keyword>
<dbReference type="Proteomes" id="UP000040088">
    <property type="component" value="Unassembled WGS sequence"/>
</dbReference>
<evidence type="ECO:0000256" key="19">
    <source>
        <dbReference type="SAM" id="Phobius"/>
    </source>
</evidence>
<reference evidence="21" key="1">
    <citation type="submission" date="2015-03" db="EMBL/GenBank/DDBJ databases">
        <authorList>
            <consortium name="Pathogen Informatics"/>
        </authorList>
    </citation>
    <scope>NUCLEOTIDE SEQUENCE [LARGE SCALE GENOMIC DNA]</scope>
    <source>
        <strain evidence="21">IP27925</strain>
    </source>
</reference>
<comment type="cofactor">
    <cofactor evidence="18">
        <name>heme</name>
        <dbReference type="ChEBI" id="CHEBI:30413"/>
    </cofactor>
    <text evidence="18">The heme is bound between the two transmembrane subunits.</text>
</comment>
<dbReference type="PROSITE" id="PS01001">
    <property type="entry name" value="SDH_CYT_2"/>
    <property type="match status" value="1"/>
</dbReference>
<dbReference type="Pfam" id="PF01127">
    <property type="entry name" value="Sdh_cyt"/>
    <property type="match status" value="1"/>
</dbReference>
<dbReference type="PANTHER" id="PTHR10978:SF5">
    <property type="entry name" value="SUCCINATE DEHYDROGENASE CYTOCHROME B560 SUBUNIT, MITOCHONDRIAL"/>
    <property type="match status" value="1"/>
</dbReference>
<feature type="transmembrane region" description="Helical" evidence="19">
    <location>
        <begin position="35"/>
        <end position="55"/>
    </location>
</feature>
<dbReference type="GO" id="GO:0016491">
    <property type="term" value="F:oxidoreductase activity"/>
    <property type="evidence" value="ECO:0007669"/>
    <property type="project" value="UniProtKB-KW"/>
</dbReference>
<keyword evidence="15 18" id="KW-0408">Iron</keyword>
<accession>A0A0T9UEW8</accession>
<dbReference type="NCBIfam" id="TIGR02970">
    <property type="entry name" value="succ_dehyd_cytB"/>
    <property type="match status" value="1"/>
</dbReference>
<dbReference type="EMBL" id="CQEM01000012">
    <property type="protein sequence ID" value="CNL36623.1"/>
    <property type="molecule type" value="Genomic_DNA"/>
</dbReference>
<sequence>MEINKSCVGKNVKKQRPVNLDLQTIRFPVTAIASILHRVSGVMTFVAVGILLWLLGLSVSSQDGFMQAAAIMNSFIVKFIFWGILTALAYHVCGGIRHLLMDFGYIEESLAAGTRSAQVAMVLTLVLSVLAGVLVW</sequence>
<evidence type="ECO:0000256" key="3">
    <source>
        <dbReference type="ARBA" id="ARBA00005163"/>
    </source>
</evidence>
<dbReference type="Gene3D" id="1.20.1300.10">
    <property type="entry name" value="Fumarate reductase/succinate dehydrogenase, transmembrane subunit"/>
    <property type="match status" value="1"/>
</dbReference>
<evidence type="ECO:0000256" key="13">
    <source>
        <dbReference type="ARBA" id="ARBA00022982"/>
    </source>
</evidence>
<keyword evidence="7" id="KW-1003">Cell membrane</keyword>
<proteinExistence type="inferred from homology"/>
<dbReference type="InterPro" id="IPR018495">
    <property type="entry name" value="Succ_DH_cyt_bsu_CS"/>
</dbReference>
<evidence type="ECO:0000256" key="15">
    <source>
        <dbReference type="ARBA" id="ARBA00023004"/>
    </source>
</evidence>
<protein>
    <recommendedName>
        <fullName evidence="5">Succinate dehydrogenase cytochrome b556 subunit</fullName>
    </recommendedName>
</protein>
<feature type="transmembrane region" description="Helical" evidence="19">
    <location>
        <begin position="117"/>
        <end position="135"/>
    </location>
</feature>
<evidence type="ECO:0000256" key="12">
    <source>
        <dbReference type="ARBA" id="ARBA00022723"/>
    </source>
</evidence>
<dbReference type="PIRSF" id="PIRSF000178">
    <property type="entry name" value="SDH_cyt_b560"/>
    <property type="match status" value="1"/>
</dbReference>
<keyword evidence="8" id="KW-0997">Cell inner membrane</keyword>
<keyword evidence="14 19" id="KW-1133">Transmembrane helix</keyword>
<dbReference type="InterPro" id="IPR014314">
    <property type="entry name" value="Succ_DH_cytb556"/>
</dbReference>
<evidence type="ECO:0000256" key="4">
    <source>
        <dbReference type="ARBA" id="ARBA00007244"/>
    </source>
</evidence>
<feature type="binding site" description="axial binding residue" evidence="18">
    <location>
        <position position="91"/>
    </location>
    <ligand>
        <name>heme</name>
        <dbReference type="ChEBI" id="CHEBI:30413"/>
        <note>ligand shared with second transmembrane subunit</note>
    </ligand>
    <ligandPart>
        <name>Fe</name>
        <dbReference type="ChEBI" id="CHEBI:18248"/>
    </ligandPart>
</feature>
<evidence type="ECO:0000256" key="11">
    <source>
        <dbReference type="ARBA" id="ARBA00022692"/>
    </source>
</evidence>
<evidence type="ECO:0000256" key="17">
    <source>
        <dbReference type="ARBA" id="ARBA00025912"/>
    </source>
</evidence>
<keyword evidence="20" id="KW-0560">Oxidoreductase</keyword>
<dbReference type="RefSeq" id="WP_172666803.1">
    <property type="nucleotide sequence ID" value="NZ_CABHQD010000250.1"/>
</dbReference>
<dbReference type="NCBIfam" id="NF007021">
    <property type="entry name" value="PRK09487.1"/>
    <property type="match status" value="1"/>
</dbReference>
<keyword evidence="13" id="KW-0249">Electron transport</keyword>
<dbReference type="GO" id="GO:0009055">
    <property type="term" value="F:electron transfer activity"/>
    <property type="evidence" value="ECO:0007669"/>
    <property type="project" value="InterPro"/>
</dbReference>
<comment type="function">
    <text evidence="1">Membrane-anchoring subunit of succinate dehydrogenase (SDH).</text>
</comment>
<dbReference type="GeneID" id="57918435"/>
<dbReference type="STRING" id="28152.CH54_1151"/>
<evidence type="ECO:0000256" key="9">
    <source>
        <dbReference type="ARBA" id="ARBA00022532"/>
    </source>
</evidence>
<evidence type="ECO:0000256" key="5">
    <source>
        <dbReference type="ARBA" id="ARBA00020076"/>
    </source>
</evidence>
<comment type="pathway">
    <text evidence="3">Carbohydrate metabolism; tricarboxylic acid cycle.</text>
</comment>
<evidence type="ECO:0000256" key="14">
    <source>
        <dbReference type="ARBA" id="ARBA00022989"/>
    </source>
</evidence>
<dbReference type="GO" id="GO:0005886">
    <property type="term" value="C:plasma membrane"/>
    <property type="evidence" value="ECO:0007669"/>
    <property type="project" value="UniProtKB-SubCell"/>
</dbReference>
<dbReference type="SUPFAM" id="SSF81343">
    <property type="entry name" value="Fumarate reductase respiratory complex transmembrane subunits"/>
    <property type="match status" value="1"/>
</dbReference>